<proteinExistence type="predicted"/>
<accession>A0AAW2RV82</accession>
<name>A0AAW2RV82_SESRA</name>
<dbReference type="PANTHER" id="PTHR33103:SF27">
    <property type="entry name" value="OS04G0594700 PROTEIN"/>
    <property type="match status" value="1"/>
</dbReference>
<dbReference type="Pfam" id="PF05056">
    <property type="entry name" value="DUF674"/>
    <property type="match status" value="3"/>
</dbReference>
<dbReference type="AlphaFoldDB" id="A0AAW2RV82"/>
<dbReference type="EMBL" id="JACGWJ010000012">
    <property type="protein sequence ID" value="KAL0384216.1"/>
    <property type="molecule type" value="Genomic_DNA"/>
</dbReference>
<gene>
    <name evidence="1" type="ORF">Sradi_2815900</name>
</gene>
<protein>
    <submittedName>
        <fullName evidence="1">Uncharacterized protein</fullName>
    </submittedName>
</protein>
<organism evidence="1">
    <name type="scientific">Sesamum radiatum</name>
    <name type="common">Black benniseed</name>
    <dbReference type="NCBI Taxonomy" id="300843"/>
    <lineage>
        <taxon>Eukaryota</taxon>
        <taxon>Viridiplantae</taxon>
        <taxon>Streptophyta</taxon>
        <taxon>Embryophyta</taxon>
        <taxon>Tracheophyta</taxon>
        <taxon>Spermatophyta</taxon>
        <taxon>Magnoliopsida</taxon>
        <taxon>eudicotyledons</taxon>
        <taxon>Gunneridae</taxon>
        <taxon>Pentapetalae</taxon>
        <taxon>asterids</taxon>
        <taxon>lamiids</taxon>
        <taxon>Lamiales</taxon>
        <taxon>Pedaliaceae</taxon>
        <taxon>Sesamum</taxon>
    </lineage>
</organism>
<reference evidence="1" key="2">
    <citation type="journal article" date="2024" name="Plant">
        <title>Genomic evolution and insights into agronomic trait innovations of Sesamum species.</title>
        <authorList>
            <person name="Miao H."/>
            <person name="Wang L."/>
            <person name="Qu L."/>
            <person name="Liu H."/>
            <person name="Sun Y."/>
            <person name="Le M."/>
            <person name="Wang Q."/>
            <person name="Wei S."/>
            <person name="Zheng Y."/>
            <person name="Lin W."/>
            <person name="Duan Y."/>
            <person name="Cao H."/>
            <person name="Xiong S."/>
            <person name="Wang X."/>
            <person name="Wei L."/>
            <person name="Li C."/>
            <person name="Ma Q."/>
            <person name="Ju M."/>
            <person name="Zhao R."/>
            <person name="Li G."/>
            <person name="Mu C."/>
            <person name="Tian Q."/>
            <person name="Mei H."/>
            <person name="Zhang T."/>
            <person name="Gao T."/>
            <person name="Zhang H."/>
        </authorList>
    </citation>
    <scope>NUCLEOTIDE SEQUENCE</scope>
    <source>
        <strain evidence="1">G02</strain>
    </source>
</reference>
<sequence>MSESEDVKLSLRVVMNKEENKVLFAEVDNCFADVLLSFLTLPLGTIARLLVKHYAEGAPVIGSLSTLYQGNDATVFVKDKTSFLISDDLRIAPNLAGSGIKILNDLGIRDIDGLKERTVVVGFKEILDLFKGSLVSRTPLTDLVLGRSQVVSAAVKFELGASLGQITERAISERVIVKAFIQKATNRVLLVEAEDDFVNFLFSLLTLPLVKVAGLLGGNTSLGSVDNLYSSIANSNCRRYLKDFKPMLPASEYCLKNKIFPLTENYEPALYVHREHWTQICYLTSSVSEEYSVTCRPLLFIGMNEKERGVKVPSTFMVTDDLVVTTSSVMSVFSILTSLKIPLFDVEEQAFEIGSEEALSILKACLTSTSALTNGLKPFMNGQLKKMKQEKDMDGKEGYVKGPSMFMVSDDLVVTPCAAISSLSILNNLNTELADVEELTFEIGRQEALSILKASLISVSALTNGLKPFIERKLKKVKQEE</sequence>
<dbReference type="PANTHER" id="PTHR33103">
    <property type="entry name" value="OS01G0153900 PROTEIN"/>
    <property type="match status" value="1"/>
</dbReference>
<comment type="caution">
    <text evidence="1">The sequence shown here is derived from an EMBL/GenBank/DDBJ whole genome shotgun (WGS) entry which is preliminary data.</text>
</comment>
<evidence type="ECO:0000313" key="1">
    <source>
        <dbReference type="EMBL" id="KAL0384216.1"/>
    </source>
</evidence>
<reference evidence="1" key="1">
    <citation type="submission" date="2020-06" db="EMBL/GenBank/DDBJ databases">
        <authorList>
            <person name="Li T."/>
            <person name="Hu X."/>
            <person name="Zhang T."/>
            <person name="Song X."/>
            <person name="Zhang H."/>
            <person name="Dai N."/>
            <person name="Sheng W."/>
            <person name="Hou X."/>
            <person name="Wei L."/>
        </authorList>
    </citation>
    <scope>NUCLEOTIDE SEQUENCE</scope>
    <source>
        <strain evidence="1">G02</strain>
        <tissue evidence="1">Leaf</tissue>
    </source>
</reference>
<dbReference type="InterPro" id="IPR007750">
    <property type="entry name" value="DUF674"/>
</dbReference>